<gene>
    <name evidence="2" type="ORF">IQ249_00575</name>
</gene>
<keyword evidence="3" id="KW-1185">Reference proteome</keyword>
<dbReference type="PROSITE" id="PS01009">
    <property type="entry name" value="CRISP_1"/>
    <property type="match status" value="1"/>
</dbReference>
<dbReference type="FunFam" id="3.40.33.10:FF:000004">
    <property type="entry name" value="CAP, cysteine-rich secretory protein, antigen 5"/>
    <property type="match status" value="1"/>
</dbReference>
<evidence type="ECO:0000313" key="2">
    <source>
        <dbReference type="EMBL" id="MBE9114382.1"/>
    </source>
</evidence>
<dbReference type="InterPro" id="IPR002413">
    <property type="entry name" value="V5_allergen-like"/>
</dbReference>
<dbReference type="EMBL" id="JADEWZ010000001">
    <property type="protein sequence ID" value="MBE9114382.1"/>
    <property type="molecule type" value="Genomic_DNA"/>
</dbReference>
<evidence type="ECO:0000313" key="3">
    <source>
        <dbReference type="Proteomes" id="UP000654482"/>
    </source>
</evidence>
<dbReference type="PRINTS" id="PR00837">
    <property type="entry name" value="V5TPXLIKE"/>
</dbReference>
<sequence length="190" mass="21688">MGWNWSRHGGERYKVLYLEDNRIEQSVARDRVRSLKESQQAGIATNVYDLSSSTGVEQMLAAHNQLRANVNVAPLRWSPQLASYAQEWAEKLLREDKFEHRSNSSYGENLAFAGGQQFSPQRVVEMWGSEARDYNYATNRCATGKVCGHYTQIVWQNTTEVGCGMARGNNKEIWVCNYNPPGNFRGQKPY</sequence>
<dbReference type="SMART" id="SM00198">
    <property type="entry name" value="SCP"/>
    <property type="match status" value="1"/>
</dbReference>
<dbReference type="Proteomes" id="UP000654482">
    <property type="component" value="Unassembled WGS sequence"/>
</dbReference>
<dbReference type="InterPro" id="IPR018244">
    <property type="entry name" value="Allrgn_V5/Tpx1_CS"/>
</dbReference>
<feature type="domain" description="SCP" evidence="1">
    <location>
        <begin position="54"/>
        <end position="186"/>
    </location>
</feature>
<dbReference type="Gene3D" id="3.40.33.10">
    <property type="entry name" value="CAP"/>
    <property type="match status" value="1"/>
</dbReference>
<accession>A0A8J7DSM4</accession>
<dbReference type="InterPro" id="IPR035940">
    <property type="entry name" value="CAP_sf"/>
</dbReference>
<dbReference type="SUPFAM" id="SSF55797">
    <property type="entry name" value="PR-1-like"/>
    <property type="match status" value="1"/>
</dbReference>
<dbReference type="InterPro" id="IPR001283">
    <property type="entry name" value="CRISP-related"/>
</dbReference>
<proteinExistence type="predicted"/>
<dbReference type="CDD" id="cd05381">
    <property type="entry name" value="CAP_PR-1"/>
    <property type="match status" value="1"/>
</dbReference>
<organism evidence="2 3">
    <name type="scientific">Lusitaniella coriacea LEGE 07157</name>
    <dbReference type="NCBI Taxonomy" id="945747"/>
    <lineage>
        <taxon>Bacteria</taxon>
        <taxon>Bacillati</taxon>
        <taxon>Cyanobacteriota</taxon>
        <taxon>Cyanophyceae</taxon>
        <taxon>Spirulinales</taxon>
        <taxon>Lusitaniellaceae</taxon>
        <taxon>Lusitaniella</taxon>
    </lineage>
</organism>
<name>A0A8J7DSM4_9CYAN</name>
<evidence type="ECO:0000259" key="1">
    <source>
        <dbReference type="SMART" id="SM00198"/>
    </source>
</evidence>
<dbReference type="PRINTS" id="PR00838">
    <property type="entry name" value="V5ALLERGEN"/>
</dbReference>
<comment type="caution">
    <text evidence="2">The sequence shown here is derived from an EMBL/GenBank/DDBJ whole genome shotgun (WGS) entry which is preliminary data.</text>
</comment>
<dbReference type="InterPro" id="IPR014044">
    <property type="entry name" value="CAP_dom"/>
</dbReference>
<dbReference type="GO" id="GO:0005576">
    <property type="term" value="C:extracellular region"/>
    <property type="evidence" value="ECO:0007669"/>
    <property type="project" value="InterPro"/>
</dbReference>
<dbReference type="PANTHER" id="PTHR10334">
    <property type="entry name" value="CYSTEINE-RICH SECRETORY PROTEIN-RELATED"/>
    <property type="match status" value="1"/>
</dbReference>
<dbReference type="AlphaFoldDB" id="A0A8J7DSM4"/>
<protein>
    <submittedName>
        <fullName evidence="2">Pathogenesis-related family 1 protein</fullName>
    </submittedName>
</protein>
<reference evidence="2" key="1">
    <citation type="submission" date="2020-10" db="EMBL/GenBank/DDBJ databases">
        <authorList>
            <person name="Castelo-Branco R."/>
            <person name="Eusebio N."/>
            <person name="Adriana R."/>
            <person name="Vieira A."/>
            <person name="Brugerolle De Fraissinette N."/>
            <person name="Rezende De Castro R."/>
            <person name="Schneider M.P."/>
            <person name="Vasconcelos V."/>
            <person name="Leao P.N."/>
        </authorList>
    </citation>
    <scope>NUCLEOTIDE SEQUENCE</scope>
    <source>
        <strain evidence="2">LEGE 07157</strain>
    </source>
</reference>
<dbReference type="Pfam" id="PF00188">
    <property type="entry name" value="CAP"/>
    <property type="match status" value="1"/>
</dbReference>